<dbReference type="PANTHER" id="PTHR12910">
    <property type="entry name" value="NADH-UBIQUINONE OXIDOREDUCTASE SUBUNIT B17.2"/>
    <property type="match status" value="1"/>
</dbReference>
<evidence type="ECO:0000313" key="4">
    <source>
        <dbReference type="EMBL" id="ATY58626.1"/>
    </source>
</evidence>
<feature type="region of interest" description="Disordered" evidence="3">
    <location>
        <begin position="17"/>
        <end position="40"/>
    </location>
</feature>
<comment type="function">
    <text evidence="2">Accessory subunit of the mitochondrial membrane respiratory chain NADH dehydrogenase (Complex I), that is believed not to be involved in catalysis. Complex I functions in the transfer of electrons from NADH to the respiratory chain. The immediate electron acceptor for the enzyme is believed to be ubiquinone.</text>
</comment>
<keyword evidence="2" id="KW-0813">Transport</keyword>
<dbReference type="GO" id="GO:0005743">
    <property type="term" value="C:mitochondrial inner membrane"/>
    <property type="evidence" value="ECO:0007669"/>
    <property type="project" value="UniProtKB-SubCell"/>
</dbReference>
<accession>A0A2H4S6A3</accession>
<keyword evidence="2" id="KW-0249">Electron transport</keyword>
<dbReference type="EMBL" id="CP023322">
    <property type="protein sequence ID" value="ATY58626.1"/>
    <property type="molecule type" value="Genomic_DNA"/>
</dbReference>
<comment type="similarity">
    <text evidence="1 2">Belongs to the complex I NDUFA12 subunit family.</text>
</comment>
<evidence type="ECO:0000256" key="2">
    <source>
        <dbReference type="RuleBase" id="RU363103"/>
    </source>
</evidence>
<keyword evidence="2" id="KW-0679">Respiratory chain</keyword>
<dbReference type="GO" id="GO:0006979">
    <property type="term" value="P:response to oxidative stress"/>
    <property type="evidence" value="ECO:0007669"/>
    <property type="project" value="TreeGrafter"/>
</dbReference>
<name>A0A2H4S6A3_CORMI</name>
<dbReference type="PANTHER" id="PTHR12910:SF2">
    <property type="entry name" value="NADH DEHYDROGENASE [UBIQUINONE] 1 ALPHA SUBCOMPLEX SUBUNIT 12"/>
    <property type="match status" value="1"/>
</dbReference>
<dbReference type="Pfam" id="PF05071">
    <property type="entry name" value="NDUFA12"/>
    <property type="match status" value="1"/>
</dbReference>
<evidence type="ECO:0000313" key="5">
    <source>
        <dbReference type="Proteomes" id="UP000323067"/>
    </source>
</evidence>
<evidence type="ECO:0000256" key="1">
    <source>
        <dbReference type="ARBA" id="ARBA00007355"/>
    </source>
</evidence>
<organism evidence="4 5">
    <name type="scientific">Cordyceps militaris</name>
    <name type="common">Caterpillar fungus</name>
    <name type="synonym">Clavaria militaris</name>
    <dbReference type="NCBI Taxonomy" id="73501"/>
    <lineage>
        <taxon>Eukaryota</taxon>
        <taxon>Fungi</taxon>
        <taxon>Dikarya</taxon>
        <taxon>Ascomycota</taxon>
        <taxon>Pezizomycotina</taxon>
        <taxon>Sordariomycetes</taxon>
        <taxon>Hypocreomycetidae</taxon>
        <taxon>Hypocreales</taxon>
        <taxon>Cordycipitaceae</taxon>
        <taxon>Cordyceps</taxon>
    </lineage>
</organism>
<protein>
    <recommendedName>
        <fullName evidence="2">NADH dehydrogenase [ubiquinone] 1 alpha subcomplex subunit</fullName>
    </recommendedName>
</protein>
<evidence type="ECO:0000256" key="3">
    <source>
        <dbReference type="SAM" id="MobiDB-lite"/>
    </source>
</evidence>
<proteinExistence type="inferred from homology"/>
<gene>
    <name evidence="4" type="ORF">A9K55_002374</name>
</gene>
<keyword evidence="2" id="KW-0999">Mitochondrion inner membrane</keyword>
<dbReference type="AlphaFoldDB" id="A0A2H4S6A3"/>
<dbReference type="VEuPathDB" id="FungiDB:A9K55_002374"/>
<comment type="subcellular location">
    <subcellularLocation>
        <location evidence="2">Mitochondrion inner membrane</location>
        <topology evidence="2">Peripheral membrane protein</topology>
        <orientation evidence="2">Matrix side</orientation>
    </subcellularLocation>
</comment>
<dbReference type="Proteomes" id="UP000323067">
    <property type="component" value="Chromosome iv"/>
</dbReference>
<sequence>MSTIPRTLRNIRKVGIKVRGEPGRRAPDPNGSPPPQGNKTLTFNRTTWFRCDTKAGTYMGKDRAGNKYFENGEELPLRTRWVEYAKHDFDAAHIEPGWHAWMSYVVDAVPGDDPLLTAGTRKFEPALPKPNYTQTPGAFKTYNTCVPPKTKMCTKSKLTAWQPVAAPRS</sequence>
<dbReference type="GO" id="GO:0045271">
    <property type="term" value="C:respiratory chain complex I"/>
    <property type="evidence" value="ECO:0007669"/>
    <property type="project" value="InterPro"/>
</dbReference>
<dbReference type="InterPro" id="IPR007763">
    <property type="entry name" value="NDUFA12"/>
</dbReference>
<dbReference type="OrthoDB" id="274641at2759"/>
<dbReference type="VEuPathDB" id="FungiDB:CCM_09409"/>
<keyword evidence="2" id="KW-0472">Membrane</keyword>
<keyword evidence="2" id="KW-0496">Mitochondrion</keyword>
<keyword evidence="4" id="KW-0830">Ubiquinone</keyword>
<reference evidence="4 5" key="1">
    <citation type="journal article" date="2017" name="BMC Genomics">
        <title>Chromosome level assembly and secondary metabolite potential of the parasitic fungus Cordyceps militaris.</title>
        <authorList>
            <person name="Kramer G.J."/>
            <person name="Nodwell J.R."/>
        </authorList>
    </citation>
    <scope>NUCLEOTIDE SEQUENCE [LARGE SCALE GENOMIC DNA]</scope>
    <source>
        <strain evidence="4 5">ATCC 34164</strain>
    </source>
</reference>
<feature type="compositionally biased region" description="Basic and acidic residues" evidence="3">
    <location>
        <begin position="18"/>
        <end position="27"/>
    </location>
</feature>